<sequence>MTRHFSIALLTTAIFATPVLAGSVPAEMDLDGNGSLSLAEMQATFPELTSETFALIDVNSDGEADDSEIAAAIEAGYLVVNS</sequence>
<dbReference type="Pfam" id="PF13202">
    <property type="entry name" value="EF-hand_5"/>
    <property type="match status" value="1"/>
</dbReference>
<dbReference type="EMBL" id="WIBF01000001">
    <property type="protein sequence ID" value="MQQ06856.1"/>
    <property type="molecule type" value="Genomic_DNA"/>
</dbReference>
<evidence type="ECO:0000256" key="1">
    <source>
        <dbReference type="SAM" id="SignalP"/>
    </source>
</evidence>
<accession>A0A843Y7M5</accession>
<feature type="signal peptide" evidence="1">
    <location>
        <begin position="1"/>
        <end position="21"/>
    </location>
</feature>
<dbReference type="PROSITE" id="PS00018">
    <property type="entry name" value="EF_HAND_1"/>
    <property type="match status" value="1"/>
</dbReference>
<protein>
    <submittedName>
        <fullName evidence="3">EF-hand domain-containing protein</fullName>
    </submittedName>
</protein>
<evidence type="ECO:0000313" key="4">
    <source>
        <dbReference type="Proteomes" id="UP000444174"/>
    </source>
</evidence>
<feature type="domain" description="EF-hand" evidence="2">
    <location>
        <begin position="27"/>
        <end position="43"/>
    </location>
</feature>
<dbReference type="InterPro" id="IPR002048">
    <property type="entry name" value="EF_hand_dom"/>
</dbReference>
<evidence type="ECO:0000313" key="3">
    <source>
        <dbReference type="EMBL" id="MQQ06856.1"/>
    </source>
</evidence>
<reference evidence="3 4" key="1">
    <citation type="submission" date="2019-10" db="EMBL/GenBank/DDBJ databases">
        <title>Epibacterium sp. nov., isolated from seawater.</title>
        <authorList>
            <person name="Zhang X."/>
            <person name="Li N."/>
        </authorList>
    </citation>
    <scope>NUCLEOTIDE SEQUENCE [LARGE SCALE GENOMIC DNA]</scope>
    <source>
        <strain evidence="3 4">SM1979</strain>
    </source>
</reference>
<comment type="caution">
    <text evidence="3">The sequence shown here is derived from an EMBL/GenBank/DDBJ whole genome shotgun (WGS) entry which is preliminary data.</text>
</comment>
<dbReference type="AlphaFoldDB" id="A0A843Y7M5"/>
<gene>
    <name evidence="3" type="ORF">GFB49_00155</name>
</gene>
<dbReference type="Proteomes" id="UP000444174">
    <property type="component" value="Unassembled WGS sequence"/>
</dbReference>
<evidence type="ECO:0000259" key="2">
    <source>
        <dbReference type="Pfam" id="PF13202"/>
    </source>
</evidence>
<dbReference type="InterPro" id="IPR018247">
    <property type="entry name" value="EF_Hand_1_Ca_BS"/>
</dbReference>
<dbReference type="InterPro" id="IPR011992">
    <property type="entry name" value="EF-hand-dom_pair"/>
</dbReference>
<feature type="chain" id="PRO_5032399223" evidence="1">
    <location>
        <begin position="22"/>
        <end position="82"/>
    </location>
</feature>
<keyword evidence="1" id="KW-0732">Signal</keyword>
<organism evidence="3 4">
    <name type="scientific">Tritonibacter litoralis</name>
    <dbReference type="NCBI Taxonomy" id="2662264"/>
    <lineage>
        <taxon>Bacteria</taxon>
        <taxon>Pseudomonadati</taxon>
        <taxon>Pseudomonadota</taxon>
        <taxon>Alphaproteobacteria</taxon>
        <taxon>Rhodobacterales</taxon>
        <taxon>Paracoccaceae</taxon>
        <taxon>Tritonibacter</taxon>
    </lineage>
</organism>
<dbReference type="SUPFAM" id="SSF47473">
    <property type="entry name" value="EF-hand"/>
    <property type="match status" value="1"/>
</dbReference>
<dbReference type="Gene3D" id="1.10.238.10">
    <property type="entry name" value="EF-hand"/>
    <property type="match status" value="1"/>
</dbReference>
<keyword evidence="4" id="KW-1185">Reference proteome</keyword>
<name>A0A843Y7M5_9RHOB</name>
<dbReference type="RefSeq" id="WP_153213790.1">
    <property type="nucleotide sequence ID" value="NZ_WIBF01000001.1"/>
</dbReference>
<proteinExistence type="predicted"/>